<protein>
    <recommendedName>
        <fullName evidence="3">CBS domain-containing protein</fullName>
    </recommendedName>
</protein>
<dbReference type="HOGENOM" id="CLU_043239_0_0_2"/>
<dbReference type="CDD" id="cd04605">
    <property type="entry name" value="CBS_pair_arch_MET2_assoc"/>
    <property type="match status" value="1"/>
</dbReference>
<reference evidence="4 5" key="1">
    <citation type="journal article" date="2015" name="Appl. Environ. Microbiol.">
        <title>The Geoglobus acetivorans genome: Fe(III) reduction, acetate utilization, autotrophic growth, and degradation of aromatic compounds in a hyperthermophilic archaeon.</title>
        <authorList>
            <person name="Mardanov A.V."/>
            <person name="Slododkina G.B."/>
            <person name="Slobodkin A.I."/>
            <person name="Beletsky A.V."/>
            <person name="Gavrilov S.N."/>
            <person name="Kublanov I.V."/>
            <person name="Bonch-Osmolovskaya E.A."/>
            <person name="Skryabin K.G."/>
            <person name="Ravin N.V."/>
        </authorList>
    </citation>
    <scope>NUCLEOTIDE SEQUENCE [LARGE SCALE GENOMIC DNA]</scope>
    <source>
        <strain evidence="4 5">SBH6</strain>
    </source>
</reference>
<organism evidence="4 5">
    <name type="scientific">Geoglobus acetivorans</name>
    <dbReference type="NCBI Taxonomy" id="565033"/>
    <lineage>
        <taxon>Archaea</taxon>
        <taxon>Methanobacteriati</taxon>
        <taxon>Methanobacteriota</taxon>
        <taxon>Archaeoglobi</taxon>
        <taxon>Archaeoglobales</taxon>
        <taxon>Archaeoglobaceae</taxon>
        <taxon>Geoglobus</taxon>
    </lineage>
</organism>
<dbReference type="PANTHER" id="PTHR43080:SF2">
    <property type="entry name" value="CBS DOMAIN-CONTAINING PROTEIN"/>
    <property type="match status" value="1"/>
</dbReference>
<dbReference type="PIRSF" id="PIRSF004698">
    <property type="entry name" value="UCP004698_CBS_MJ0100"/>
    <property type="match status" value="1"/>
</dbReference>
<dbReference type="InterPro" id="IPR051257">
    <property type="entry name" value="Diverse_CBS-Domain"/>
</dbReference>
<sequence>MKTVDEINQKIVEGSASVVTAIEMKEIVQELGPEKAAKEVDVVTTGTFGAMCSSGVFFNFGHSDPPIKMQKVWLNDVEAYTGVAAVDAYLGVTQLSETLGMEYGGGHVIEDLLRGKEVELRATAYGTDCYPRKEIVTEISLEDVNQAIMVNPRNAYQRYRAATNSSERILRTYMGTLLPDFGNVTYAGVGELSPMNNDPEYRTIGVGTRIFLGGAKGYVTGEGTQHAPPFGTLMVQGNLKEMSAEYMRAATFPGYGTTLFVGMGIPIPILDADMAKATAIRDEDIETVIIDFGVPRRDRPVIRKVTYAELRSGKVEINGEEVRVSPLSSYHMARKIAEELKLMIEKGEFLLSLPVERIPTKEVFKPMRQKEIKVVKNVMSTPAITVTPDTSIADASKTLIEKGINHLPVVDSSGKLAGIVTSWDIAKAVAVGKSGRVEEIMTKKVITASPDEPVEVAARKMESKRISALPVVDARGRVIGIVSSEDLSKLLAR</sequence>
<dbReference type="KEGG" id="gac:GACE_0621"/>
<dbReference type="SMART" id="SM00116">
    <property type="entry name" value="CBS"/>
    <property type="match status" value="2"/>
</dbReference>
<dbReference type="GeneID" id="24797220"/>
<evidence type="ECO:0000256" key="1">
    <source>
        <dbReference type="ARBA" id="ARBA00023122"/>
    </source>
</evidence>
<dbReference type="EMBL" id="CP009552">
    <property type="protein sequence ID" value="AIY89673.1"/>
    <property type="molecule type" value="Genomic_DNA"/>
</dbReference>
<dbReference type="PROSITE" id="PS51371">
    <property type="entry name" value="CBS"/>
    <property type="match status" value="2"/>
</dbReference>
<evidence type="ECO:0000259" key="3">
    <source>
        <dbReference type="PROSITE" id="PS51371"/>
    </source>
</evidence>
<dbReference type="InterPro" id="IPR046342">
    <property type="entry name" value="CBS_dom_sf"/>
</dbReference>
<accession>A0A0A7GCT0</accession>
<evidence type="ECO:0000313" key="4">
    <source>
        <dbReference type="EMBL" id="AIY89673.1"/>
    </source>
</evidence>
<dbReference type="PANTHER" id="PTHR43080">
    <property type="entry name" value="CBS DOMAIN-CONTAINING PROTEIN CBSX3, MITOCHONDRIAL"/>
    <property type="match status" value="1"/>
</dbReference>
<keyword evidence="1 2" id="KW-0129">CBS domain</keyword>
<dbReference type="InterPro" id="IPR000644">
    <property type="entry name" value="CBS_dom"/>
</dbReference>
<dbReference type="STRING" id="565033.GACE_0621"/>
<feature type="domain" description="CBS" evidence="3">
    <location>
        <begin position="441"/>
        <end position="493"/>
    </location>
</feature>
<dbReference type="eggNOG" id="arCOG00620">
    <property type="taxonomic scope" value="Archaea"/>
</dbReference>
<gene>
    <name evidence="4" type="ORF">GACE_0621</name>
</gene>
<dbReference type="AlphaFoldDB" id="A0A0A7GCT0"/>
<dbReference type="InterPro" id="IPR016426">
    <property type="entry name" value="MA1821-like"/>
</dbReference>
<feature type="domain" description="CBS" evidence="3">
    <location>
        <begin position="379"/>
        <end position="439"/>
    </location>
</feature>
<proteinExistence type="predicted"/>
<dbReference type="Pfam" id="PF00571">
    <property type="entry name" value="CBS"/>
    <property type="match status" value="2"/>
</dbReference>
<evidence type="ECO:0000256" key="2">
    <source>
        <dbReference type="PROSITE-ProRule" id="PRU00703"/>
    </source>
</evidence>
<dbReference type="RefSeq" id="WP_048091086.1">
    <property type="nucleotide sequence ID" value="NZ_CP009552.1"/>
</dbReference>
<dbReference type="Pfam" id="PF01837">
    <property type="entry name" value="HcyBio"/>
    <property type="match status" value="1"/>
</dbReference>
<dbReference type="Gene3D" id="3.10.580.10">
    <property type="entry name" value="CBS-domain"/>
    <property type="match status" value="1"/>
</dbReference>
<dbReference type="InterPro" id="IPR002708">
    <property type="entry name" value="HcyBio"/>
</dbReference>
<dbReference type="Proteomes" id="UP000030624">
    <property type="component" value="Chromosome"/>
</dbReference>
<evidence type="ECO:0000313" key="5">
    <source>
        <dbReference type="Proteomes" id="UP000030624"/>
    </source>
</evidence>
<dbReference type="SUPFAM" id="SSF54631">
    <property type="entry name" value="CBS-domain pair"/>
    <property type="match status" value="1"/>
</dbReference>
<name>A0A0A7GCT0_GEOAI</name>